<reference evidence="3 4" key="1">
    <citation type="submission" date="2024-02" db="EMBL/GenBank/DDBJ databases">
        <authorList>
            <person name="Daric V."/>
            <person name="Darras S."/>
        </authorList>
    </citation>
    <scope>NUCLEOTIDE SEQUENCE [LARGE SCALE GENOMIC DNA]</scope>
</reference>
<dbReference type="InterPro" id="IPR057207">
    <property type="entry name" value="FBXL15_LRR"/>
</dbReference>
<protein>
    <recommendedName>
        <fullName evidence="2">F-box domain-containing protein</fullName>
    </recommendedName>
</protein>
<keyword evidence="1" id="KW-0833">Ubl conjugation pathway</keyword>
<dbReference type="EMBL" id="CAWYQH010000046">
    <property type="protein sequence ID" value="CAK8677397.1"/>
    <property type="molecule type" value="Genomic_DNA"/>
</dbReference>
<proteinExistence type="predicted"/>
<dbReference type="PROSITE" id="PS50181">
    <property type="entry name" value="FBOX"/>
    <property type="match status" value="1"/>
</dbReference>
<sequence>MEESESDSPSSEYAIDVNRKKLPDEIWLHIFSFLPQYTILAVIPFVCRLFNSLAFDFSLWRKINLKYLNYHPQFMIAFTEVLPFVIDRVSQNARYLLFNETTGNHVFSSNIRWMYYKFSNIVHLDVSECCNINARTLNEIRHNCTKIETLVLNGCSEVDDEAMKVVSKFVHLTKLDISECPRITDRGVSFIADMPCQILHFLSYDVKWISDGGIVNLVIKQSNIETLVLHGRNLTDLTMIAACQCLANLKHFRISFCTELTDNSMYALCGKTGLRCLYLRNITNQVSTGALNLLFRYKPLLSLTELGICHADAVVDETVNAISSGSPNLKIIYLNWCTEVTDQSIFNLVTSCRQLELLSVHGLAKLKGSWLVGIDHFLPKLKHLFIPFCGGISNNKIKSVLLRNKHVEVYSNKIDYRVFPLRQQFSNDIKQVTLEDFL</sequence>
<dbReference type="SUPFAM" id="SSF81383">
    <property type="entry name" value="F-box domain"/>
    <property type="match status" value="1"/>
</dbReference>
<evidence type="ECO:0000313" key="3">
    <source>
        <dbReference type="EMBL" id="CAK8677397.1"/>
    </source>
</evidence>
<dbReference type="SUPFAM" id="SSF52047">
    <property type="entry name" value="RNI-like"/>
    <property type="match status" value="1"/>
</dbReference>
<dbReference type="InterPro" id="IPR006553">
    <property type="entry name" value="Leu-rich_rpt_Cys-con_subtyp"/>
</dbReference>
<dbReference type="PANTHER" id="PTHR13318">
    <property type="entry name" value="PARTNER OF PAIRED, ISOFORM B-RELATED"/>
    <property type="match status" value="1"/>
</dbReference>
<accession>A0ABP0FCH2</accession>
<gene>
    <name evidence="3" type="ORF">CVLEPA_LOCUS6781</name>
</gene>
<dbReference type="Proteomes" id="UP001642483">
    <property type="component" value="Unassembled WGS sequence"/>
</dbReference>
<organism evidence="3 4">
    <name type="scientific">Clavelina lepadiformis</name>
    <name type="common">Light-bulb sea squirt</name>
    <name type="synonym">Ascidia lepadiformis</name>
    <dbReference type="NCBI Taxonomy" id="159417"/>
    <lineage>
        <taxon>Eukaryota</taxon>
        <taxon>Metazoa</taxon>
        <taxon>Chordata</taxon>
        <taxon>Tunicata</taxon>
        <taxon>Ascidiacea</taxon>
        <taxon>Aplousobranchia</taxon>
        <taxon>Clavelinidae</taxon>
        <taxon>Clavelina</taxon>
    </lineage>
</organism>
<keyword evidence="4" id="KW-1185">Reference proteome</keyword>
<name>A0ABP0FCH2_CLALP</name>
<dbReference type="SMART" id="SM00256">
    <property type="entry name" value="FBOX"/>
    <property type="match status" value="1"/>
</dbReference>
<comment type="caution">
    <text evidence="3">The sequence shown here is derived from an EMBL/GenBank/DDBJ whole genome shotgun (WGS) entry which is preliminary data.</text>
</comment>
<evidence type="ECO:0000313" key="4">
    <source>
        <dbReference type="Proteomes" id="UP001642483"/>
    </source>
</evidence>
<evidence type="ECO:0000259" key="2">
    <source>
        <dbReference type="PROSITE" id="PS50181"/>
    </source>
</evidence>
<dbReference type="SMART" id="SM00367">
    <property type="entry name" value="LRR_CC"/>
    <property type="match status" value="7"/>
</dbReference>
<dbReference type="InterPro" id="IPR036047">
    <property type="entry name" value="F-box-like_dom_sf"/>
</dbReference>
<dbReference type="Pfam" id="PF12937">
    <property type="entry name" value="F-box-like"/>
    <property type="match status" value="1"/>
</dbReference>
<dbReference type="InterPro" id="IPR001810">
    <property type="entry name" value="F-box_dom"/>
</dbReference>
<evidence type="ECO:0000256" key="1">
    <source>
        <dbReference type="ARBA" id="ARBA00022786"/>
    </source>
</evidence>
<dbReference type="Gene3D" id="3.80.10.10">
    <property type="entry name" value="Ribonuclease Inhibitor"/>
    <property type="match status" value="2"/>
</dbReference>
<feature type="domain" description="F-box" evidence="2">
    <location>
        <begin position="16"/>
        <end position="63"/>
    </location>
</feature>
<dbReference type="InterPro" id="IPR032675">
    <property type="entry name" value="LRR_dom_sf"/>
</dbReference>
<dbReference type="Pfam" id="PF25372">
    <property type="entry name" value="DUF7885"/>
    <property type="match status" value="1"/>
</dbReference>